<dbReference type="InterPro" id="IPR027417">
    <property type="entry name" value="P-loop_NTPase"/>
</dbReference>
<dbReference type="Pfam" id="PF13175">
    <property type="entry name" value="AAA_15"/>
    <property type="match status" value="1"/>
</dbReference>
<sequence>MAHITRIAFCGLRRLNAFRSFGDDPFLDWIQSRKPCWFASVNILIGGNGGGKSTLIDLINSIRNPDQLTSLPRENLIGNAVSAFEIVFSDDSAYYGRAISNRIADAENADDIFVDSHDALDIQCLELLYRKPGQRSTYIKRNVSKLGLDDASRDRIRALTSTIPCNIRYWRESVDPNLESVCKILNRAAEHLPGILSSSTVVRGDEERIFKSTLSYTRIHPFGLHHDGRLDIWLSDDVRQSNHVHFHSLPAGWKRLVSIVDWLEQAESGSICLIEEPETHLHPTLQRHLAHEIDRIVRDRNLQLFIATHSPVFQQVNVWKSTAKVFAAASEEIVEYSDSIGMLDQLGIKASDISQSNGIVWVEGASDRLYVKHWLALWCKANGKVMPIENVDYSFSLYGGASLAHFSGKDTGEFIAMLRMNRHCAIVIDRDLDFETDTDGRLRCTRAASAKGRVIDELLNRPGTAVWVTEKYTIEGYLPRPFFNRYFSIDERGVISTTRQKVSLAQKYIRTSDTLDDCVVGTDLLAQLERLYSVIEGWSR</sequence>
<feature type="domain" description="Endonuclease GajA/Old nuclease/RecF-like AAA" evidence="1">
    <location>
        <begin position="251"/>
        <end position="312"/>
    </location>
</feature>
<dbReference type="AlphaFoldDB" id="A0A103ZJZ8"/>
<gene>
    <name evidence="2" type="ORF">WS90_16600</name>
</gene>
<dbReference type="Gene3D" id="3.40.50.300">
    <property type="entry name" value="P-loop containing nucleotide triphosphate hydrolases"/>
    <property type="match status" value="1"/>
</dbReference>
<evidence type="ECO:0000313" key="2">
    <source>
        <dbReference type="EMBL" id="KVK81398.1"/>
    </source>
</evidence>
<protein>
    <recommendedName>
        <fullName evidence="1">Endonuclease GajA/Old nuclease/RecF-like AAA domain-containing protein</fullName>
    </recommendedName>
</protein>
<name>A0A103ZJZ8_BURCE</name>
<dbReference type="SUPFAM" id="SSF52540">
    <property type="entry name" value="P-loop containing nucleoside triphosphate hydrolases"/>
    <property type="match status" value="1"/>
</dbReference>
<comment type="caution">
    <text evidence="2">The sequence shown here is derived from an EMBL/GenBank/DDBJ whole genome shotgun (WGS) entry which is preliminary data.</text>
</comment>
<dbReference type="EMBL" id="LOYH01000055">
    <property type="protein sequence ID" value="KVK81398.1"/>
    <property type="molecule type" value="Genomic_DNA"/>
</dbReference>
<accession>A0A103ZJZ8</accession>
<dbReference type="InterPro" id="IPR051396">
    <property type="entry name" value="Bact_Antivir_Def_Nuclease"/>
</dbReference>
<dbReference type="PANTHER" id="PTHR43581:SF2">
    <property type="entry name" value="EXCINUCLEASE ATPASE SUBUNIT"/>
    <property type="match status" value="1"/>
</dbReference>
<dbReference type="Proteomes" id="UP000069001">
    <property type="component" value="Unassembled WGS sequence"/>
</dbReference>
<proteinExistence type="predicted"/>
<dbReference type="InterPro" id="IPR041685">
    <property type="entry name" value="AAA_GajA/Old/RecF-like"/>
</dbReference>
<evidence type="ECO:0000313" key="3">
    <source>
        <dbReference type="Proteomes" id="UP000069001"/>
    </source>
</evidence>
<evidence type="ECO:0000259" key="1">
    <source>
        <dbReference type="Pfam" id="PF13175"/>
    </source>
</evidence>
<dbReference type="PANTHER" id="PTHR43581">
    <property type="entry name" value="ATP/GTP PHOSPHATASE"/>
    <property type="match status" value="1"/>
</dbReference>
<organism evidence="2 3">
    <name type="scientific">Burkholderia cepacia</name>
    <name type="common">Pseudomonas cepacia</name>
    <dbReference type="NCBI Taxonomy" id="292"/>
    <lineage>
        <taxon>Bacteria</taxon>
        <taxon>Pseudomonadati</taxon>
        <taxon>Pseudomonadota</taxon>
        <taxon>Betaproteobacteria</taxon>
        <taxon>Burkholderiales</taxon>
        <taxon>Burkholderiaceae</taxon>
        <taxon>Burkholderia</taxon>
        <taxon>Burkholderia cepacia complex</taxon>
    </lineage>
</organism>
<reference evidence="2 3" key="1">
    <citation type="submission" date="2015-11" db="EMBL/GenBank/DDBJ databases">
        <title>Expanding the genomic diversity of Burkholderia species for the development of highly accurate diagnostics.</title>
        <authorList>
            <person name="Sahl J."/>
            <person name="Keim P."/>
            <person name="Wagner D."/>
        </authorList>
    </citation>
    <scope>NUCLEOTIDE SEQUENCE [LARGE SCALE GENOMIC DNA]</scope>
    <source>
        <strain evidence="2 3">MSMB1302</strain>
    </source>
</reference>